<evidence type="ECO:0000256" key="1">
    <source>
        <dbReference type="SAM" id="Phobius"/>
    </source>
</evidence>
<comment type="caution">
    <text evidence="2">The sequence shown here is derived from an EMBL/GenBank/DDBJ whole genome shotgun (WGS) entry which is preliminary data.</text>
</comment>
<keyword evidence="1" id="KW-0812">Transmembrane</keyword>
<keyword evidence="1" id="KW-0472">Membrane</keyword>
<gene>
    <name evidence="2" type="ORF">ODALV1_LOCUS23985</name>
</gene>
<evidence type="ECO:0000313" key="3">
    <source>
        <dbReference type="Proteomes" id="UP001642540"/>
    </source>
</evidence>
<accession>A0ABP1RMM7</accession>
<sequence length="727" mass="84255">MGDVCITHLINYNGMDLISFKVPIIVSRYDVIEQLFKRPNRMGNRKPKLNNEFHLIKFEKPPLNSSCNIEKSLITQLETINLARPWLCEVTLYLFPPLDPTIPNNFFISQTSKLNIPIVYSKMWRIFKSEKYSVNETTEMYQETYSLYFVNTRNTYEVLITEYNEDQPVKIAEQLIKSKSPKVGYNQQLFSRRQWFLIQVGEVKNTGISEISNLFYICRFCSRCSEIKAIKLKNSEEIYSYENFIGVTYQNGAVLVAFDEGLNEANEEFYANLILKSMSNIRTFTTEVQQHIVYAILVQEILSNITILDGSNYRNRKRQRLPDGCSTELQAEFLPVLEISSSNLHKLLYGHYFGYSVNLKILGCGIESNLYFHVPKKLLSVFDKSTWTALMLSVSVLSLICWKFETTKEEKTSGGSLFILELFIWNMKVYIEQSPFPSRIFSAGVIRHKKIILGSSMLMGVVISNAFKSQNILKITAPLKRRELQTFKEMVDAKYEIFSRTRCFGINAGLVYEPLTLADPHTTKGVSPFCFSEIWSFIASKKPLTKWNSDIDKFIVENSKLHPKFWEMLESGKVLQNEGKVDPYFDLLKVCNKVAMILPEATLIMYKQSLSRLDLNVHTGSEVLSSKHFALRIMNWIHPNVLRRIAGLQSSGIIIWWNNLINNYFPIIKKHGIEHKKLGKKQDSLQVIFGIYVISVMSFGSLFFGSELIYWWGRLYKQNWLNNFLQK</sequence>
<reference evidence="2 3" key="1">
    <citation type="submission" date="2024-08" db="EMBL/GenBank/DDBJ databases">
        <authorList>
            <person name="Cucini C."/>
            <person name="Frati F."/>
        </authorList>
    </citation>
    <scope>NUCLEOTIDE SEQUENCE [LARGE SCALE GENOMIC DNA]</scope>
</reference>
<proteinExistence type="predicted"/>
<name>A0ABP1RMM7_9HEXA</name>
<keyword evidence="1" id="KW-1133">Transmembrane helix</keyword>
<organism evidence="2 3">
    <name type="scientific">Orchesella dallaii</name>
    <dbReference type="NCBI Taxonomy" id="48710"/>
    <lineage>
        <taxon>Eukaryota</taxon>
        <taxon>Metazoa</taxon>
        <taxon>Ecdysozoa</taxon>
        <taxon>Arthropoda</taxon>
        <taxon>Hexapoda</taxon>
        <taxon>Collembola</taxon>
        <taxon>Entomobryomorpha</taxon>
        <taxon>Entomobryoidea</taxon>
        <taxon>Orchesellidae</taxon>
        <taxon>Orchesellinae</taxon>
        <taxon>Orchesella</taxon>
    </lineage>
</organism>
<dbReference type="Proteomes" id="UP001642540">
    <property type="component" value="Unassembled WGS sequence"/>
</dbReference>
<evidence type="ECO:0000313" key="2">
    <source>
        <dbReference type="EMBL" id="CAL8131009.1"/>
    </source>
</evidence>
<dbReference type="EMBL" id="CAXLJM020000086">
    <property type="protein sequence ID" value="CAL8131009.1"/>
    <property type="molecule type" value="Genomic_DNA"/>
</dbReference>
<keyword evidence="3" id="KW-1185">Reference proteome</keyword>
<feature type="transmembrane region" description="Helical" evidence="1">
    <location>
        <begin position="687"/>
        <end position="712"/>
    </location>
</feature>
<protein>
    <submittedName>
        <fullName evidence="2">Uncharacterized protein</fullName>
    </submittedName>
</protein>